<dbReference type="GO" id="GO:0003677">
    <property type="term" value="F:DNA binding"/>
    <property type="evidence" value="ECO:0007669"/>
    <property type="project" value="UniProtKB-KW"/>
</dbReference>
<comment type="caution">
    <text evidence="3">The sequence shown here is derived from an EMBL/GenBank/DDBJ whole genome shotgun (WGS) entry which is preliminary data.</text>
</comment>
<proteinExistence type="predicted"/>
<reference evidence="3 4" key="1">
    <citation type="submission" date="2018-08" db="EMBL/GenBank/DDBJ databases">
        <title>Aphanomyces genome sequencing and annotation.</title>
        <authorList>
            <person name="Minardi D."/>
            <person name="Oidtmann B."/>
            <person name="Van Der Giezen M."/>
            <person name="Studholme D.J."/>
        </authorList>
    </citation>
    <scope>NUCLEOTIDE SEQUENCE [LARGE SCALE GENOMIC DNA]</scope>
    <source>
        <strain evidence="3 4">SA</strain>
    </source>
</reference>
<dbReference type="Proteomes" id="UP000265716">
    <property type="component" value="Unassembled WGS sequence"/>
</dbReference>
<name>A0A397D278_APHAT</name>
<evidence type="ECO:0000256" key="1">
    <source>
        <dbReference type="ARBA" id="ARBA00023125"/>
    </source>
</evidence>
<evidence type="ECO:0000259" key="2">
    <source>
        <dbReference type="PROSITE" id="PS51900"/>
    </source>
</evidence>
<dbReference type="EMBL" id="QUTC01006001">
    <property type="protein sequence ID" value="RHY54550.1"/>
    <property type="molecule type" value="Genomic_DNA"/>
</dbReference>
<feature type="domain" description="Core-binding (CB)" evidence="2">
    <location>
        <begin position="1"/>
        <end position="98"/>
    </location>
</feature>
<sequence>MATVPQRETSTLEDIHGALVAERSKKAYASGIRQVVKWIQQTNQADALLSADGSINLAAFSYDDFVRFIVWTMQNTAVKASTMSGYRSAMRNYYKMQKVPLPSQFDGDLKDVFQGIRRITATSEQTTSVKDSGKRTLGYGAYDALRRTTILAMDAGFLHLFLVLSWNLMARSKSTETIQLGHLSYEEDAVGITFFKSKIDQDGSKRRDPRHIYANPLQPHTCAFLALGLYLDCNPMLAAGALFPGSSQRTRFGKGLKLALMEDNLVGSSEIGTHSIRKGAATFVSSGSTGGPSLVSI</sequence>
<evidence type="ECO:0000313" key="3">
    <source>
        <dbReference type="EMBL" id="RHY54550.1"/>
    </source>
</evidence>
<keyword evidence="1" id="KW-0238">DNA-binding</keyword>
<dbReference type="PROSITE" id="PS51900">
    <property type="entry name" value="CB"/>
    <property type="match status" value="1"/>
</dbReference>
<evidence type="ECO:0000313" key="4">
    <source>
        <dbReference type="Proteomes" id="UP000265716"/>
    </source>
</evidence>
<accession>A0A397D278</accession>
<protein>
    <recommendedName>
        <fullName evidence="2">Core-binding (CB) domain-containing protein</fullName>
    </recommendedName>
</protein>
<dbReference type="Gene3D" id="1.10.150.130">
    <property type="match status" value="1"/>
</dbReference>
<dbReference type="VEuPathDB" id="FungiDB:H257_14689"/>
<gene>
    <name evidence="3" type="ORF">DYB38_008516</name>
</gene>
<dbReference type="InterPro" id="IPR010998">
    <property type="entry name" value="Integrase_recombinase_N"/>
</dbReference>
<organism evidence="3 4">
    <name type="scientific">Aphanomyces astaci</name>
    <name type="common">Crayfish plague agent</name>
    <dbReference type="NCBI Taxonomy" id="112090"/>
    <lineage>
        <taxon>Eukaryota</taxon>
        <taxon>Sar</taxon>
        <taxon>Stramenopiles</taxon>
        <taxon>Oomycota</taxon>
        <taxon>Saprolegniomycetes</taxon>
        <taxon>Saprolegniales</taxon>
        <taxon>Verrucalvaceae</taxon>
        <taxon>Aphanomyces</taxon>
    </lineage>
</organism>
<dbReference type="AlphaFoldDB" id="A0A397D278"/>
<dbReference type="InterPro" id="IPR044068">
    <property type="entry name" value="CB"/>
</dbReference>